<dbReference type="EC" id="5.1.3.2" evidence="3"/>
<name>A0A7W9NHQ7_9PSEU</name>
<gene>
    <name evidence="3" type="ORF">BJ998_003672</name>
</gene>
<dbReference type="Proteomes" id="UP000585638">
    <property type="component" value="Unassembled WGS sequence"/>
</dbReference>
<organism evidence="3 4">
    <name type="scientific">Kutzneria kofuensis</name>
    <dbReference type="NCBI Taxonomy" id="103725"/>
    <lineage>
        <taxon>Bacteria</taxon>
        <taxon>Bacillati</taxon>
        <taxon>Actinomycetota</taxon>
        <taxon>Actinomycetes</taxon>
        <taxon>Pseudonocardiales</taxon>
        <taxon>Pseudonocardiaceae</taxon>
        <taxon>Kutzneria</taxon>
    </lineage>
</organism>
<evidence type="ECO:0000313" key="4">
    <source>
        <dbReference type="Proteomes" id="UP000585638"/>
    </source>
</evidence>
<dbReference type="AlphaFoldDB" id="A0A7W9NHQ7"/>
<evidence type="ECO:0000313" key="3">
    <source>
        <dbReference type="EMBL" id="MBB5892476.1"/>
    </source>
</evidence>
<evidence type="ECO:0000259" key="2">
    <source>
        <dbReference type="Pfam" id="PF01370"/>
    </source>
</evidence>
<dbReference type="Gene3D" id="3.40.50.720">
    <property type="entry name" value="NAD(P)-binding Rossmann-like Domain"/>
    <property type="match status" value="1"/>
</dbReference>
<reference evidence="3 4" key="1">
    <citation type="submission" date="2020-08" db="EMBL/GenBank/DDBJ databases">
        <title>Sequencing the genomes of 1000 actinobacteria strains.</title>
        <authorList>
            <person name="Klenk H.-P."/>
        </authorList>
    </citation>
    <scope>NUCLEOTIDE SEQUENCE [LARGE SCALE GENOMIC DNA]</scope>
    <source>
        <strain evidence="3 4">DSM 43851</strain>
    </source>
</reference>
<dbReference type="PANTHER" id="PTHR43000">
    <property type="entry name" value="DTDP-D-GLUCOSE 4,6-DEHYDRATASE-RELATED"/>
    <property type="match status" value="1"/>
</dbReference>
<dbReference type="Pfam" id="PF01370">
    <property type="entry name" value="Epimerase"/>
    <property type="match status" value="1"/>
</dbReference>
<dbReference type="InterPro" id="IPR036291">
    <property type="entry name" value="NAD(P)-bd_dom_sf"/>
</dbReference>
<dbReference type="EMBL" id="JACHIR010000001">
    <property type="protein sequence ID" value="MBB5892476.1"/>
    <property type="molecule type" value="Genomic_DNA"/>
</dbReference>
<dbReference type="RefSeq" id="WP_184863249.1">
    <property type="nucleotide sequence ID" value="NZ_BAAAWY010000096.1"/>
</dbReference>
<dbReference type="InterPro" id="IPR001509">
    <property type="entry name" value="Epimerase_deHydtase"/>
</dbReference>
<dbReference type="SUPFAM" id="SSF51735">
    <property type="entry name" value="NAD(P)-binding Rossmann-fold domains"/>
    <property type="match status" value="1"/>
</dbReference>
<keyword evidence="4" id="KW-1185">Reference proteome</keyword>
<keyword evidence="3" id="KW-0413">Isomerase</keyword>
<comment type="caution">
    <text evidence="3">The sequence shown here is derived from an EMBL/GenBank/DDBJ whole genome shotgun (WGS) entry which is preliminary data.</text>
</comment>
<evidence type="ECO:0000256" key="1">
    <source>
        <dbReference type="ARBA" id="ARBA00007637"/>
    </source>
</evidence>
<sequence>MRVMVTGGAGFIGSNLVDRLLCDGHEVVVIDDLRRGRKENLANSAAELVELDVTSAQVDSVVAAARPEVIFHLAAQIDVRLSVCQPLVDAQQNVLGALNVAEAARRHGTRKIVFASSGGAIYGAPDRLPVAETAPIDPRSPYAAAKVCAEVYLDTYRRLHGLDCTHLALANVYGPRQHPFGEAGVVAVFAERLLAGQPTKVFGDGGNTRDYVYVDDVVDAFVTAAGTVGSGRRYNIGTGIQTSDLELHTLVAKAVGSADAPEFAPSRLGDLRASALDAAAAERDLGWRPTVELDEGVQRTVDYFRG</sequence>
<protein>
    <submittedName>
        <fullName evidence="3">UDP-glucose 4-epimerase</fullName>
        <ecNumber evidence="3">5.1.3.2</ecNumber>
    </submittedName>
</protein>
<comment type="similarity">
    <text evidence="1">Belongs to the NAD(P)-dependent epimerase/dehydratase family.</text>
</comment>
<accession>A0A7W9NHQ7</accession>
<proteinExistence type="inferred from homology"/>
<dbReference type="GO" id="GO:0003978">
    <property type="term" value="F:UDP-glucose 4-epimerase activity"/>
    <property type="evidence" value="ECO:0007669"/>
    <property type="project" value="UniProtKB-EC"/>
</dbReference>
<dbReference type="Gene3D" id="3.90.25.10">
    <property type="entry name" value="UDP-galactose 4-epimerase, domain 1"/>
    <property type="match status" value="1"/>
</dbReference>
<feature type="domain" description="NAD-dependent epimerase/dehydratase" evidence="2">
    <location>
        <begin position="3"/>
        <end position="237"/>
    </location>
</feature>